<name>A0A139WTR8_9CYAN</name>
<reference evidence="2 3" key="1">
    <citation type="journal article" date="2013" name="Genome Biol. Evol.">
        <title>Genomes of Stigonematalean cyanobacteria (subsection V) and the evolution of oxygenic photosynthesis from prokaryotes to plastids.</title>
        <authorList>
            <person name="Dagan T."/>
            <person name="Roettger M."/>
            <person name="Stucken K."/>
            <person name="Landan G."/>
            <person name="Koch R."/>
            <person name="Major P."/>
            <person name="Gould S.B."/>
            <person name="Goremykin V.V."/>
            <person name="Rippka R."/>
            <person name="Tandeau de Marsac N."/>
            <person name="Gugger M."/>
            <person name="Lockhart P.J."/>
            <person name="Allen J.F."/>
            <person name="Brune I."/>
            <person name="Maus I."/>
            <person name="Puhler A."/>
            <person name="Martin W.F."/>
        </authorList>
    </citation>
    <scope>NUCLEOTIDE SEQUENCE [LARGE SCALE GENOMIC DNA]</scope>
    <source>
        <strain evidence="2 3">PCC 7110</strain>
    </source>
</reference>
<feature type="signal peptide" evidence="1">
    <location>
        <begin position="1"/>
        <end position="28"/>
    </location>
</feature>
<dbReference type="InterPro" id="IPR010328">
    <property type="entry name" value="DUF928"/>
</dbReference>
<dbReference type="AlphaFoldDB" id="A0A139WTR8"/>
<evidence type="ECO:0008006" key="4">
    <source>
        <dbReference type="Google" id="ProtNLM"/>
    </source>
</evidence>
<accession>A0A139WTR8</accession>
<keyword evidence="3" id="KW-1185">Reference proteome</keyword>
<evidence type="ECO:0000313" key="3">
    <source>
        <dbReference type="Proteomes" id="UP000076925"/>
    </source>
</evidence>
<protein>
    <recommendedName>
        <fullName evidence="4">DUF928 domain-containing protein</fullName>
    </recommendedName>
</protein>
<dbReference type="Proteomes" id="UP000076925">
    <property type="component" value="Unassembled WGS sequence"/>
</dbReference>
<evidence type="ECO:0000256" key="1">
    <source>
        <dbReference type="SAM" id="SignalP"/>
    </source>
</evidence>
<evidence type="ECO:0000313" key="2">
    <source>
        <dbReference type="EMBL" id="KYC35845.1"/>
    </source>
</evidence>
<keyword evidence="1" id="KW-0732">Signal</keyword>
<dbReference type="EMBL" id="ANNX02000049">
    <property type="protein sequence ID" value="KYC35845.1"/>
    <property type="molecule type" value="Genomic_DNA"/>
</dbReference>
<proteinExistence type="predicted"/>
<feature type="chain" id="PRO_5007300428" description="DUF928 domain-containing protein" evidence="1">
    <location>
        <begin position="29"/>
        <end position="249"/>
    </location>
</feature>
<dbReference type="STRING" id="128403.WA1_05605"/>
<dbReference type="OrthoDB" id="532838at2"/>
<gene>
    <name evidence="2" type="ORF">WA1_05605</name>
</gene>
<dbReference type="Pfam" id="PF06051">
    <property type="entry name" value="DUF928"/>
    <property type="match status" value="1"/>
</dbReference>
<comment type="caution">
    <text evidence="2">The sequence shown here is derived from an EMBL/GenBank/DDBJ whole genome shotgun (WGS) entry which is preliminary data.</text>
</comment>
<dbReference type="RefSeq" id="WP_017748191.1">
    <property type="nucleotide sequence ID" value="NZ_KQ976354.1"/>
</dbReference>
<sequence length="249" mass="27817">MRNQHFNPWIVSSFVLSISLTTASLAMARYIPPSGQKPPGDYTRTGGGRGCPEDKIPLTILAPKKHIGQTTSRYPTFAWFVSNSYQVDFRIFEFDASDRPSKPIGKPVLLSNSLGINKYSLPESQSGLTVGQKYLWQVAIKCQQGYLVERAEFKVVEMPASLSKKLSMTEDGAKKADLYAEAGLWYNALDEALKVSQEKKITKIVSTLLQDLATLEEPNTTDKLTDVERQERLKRGERLKQIANSNPSN</sequence>
<organism evidence="2 3">
    <name type="scientific">Scytonema hofmannii PCC 7110</name>
    <dbReference type="NCBI Taxonomy" id="128403"/>
    <lineage>
        <taxon>Bacteria</taxon>
        <taxon>Bacillati</taxon>
        <taxon>Cyanobacteriota</taxon>
        <taxon>Cyanophyceae</taxon>
        <taxon>Nostocales</taxon>
        <taxon>Scytonemataceae</taxon>
        <taxon>Scytonema</taxon>
    </lineage>
</organism>